<comment type="caution">
    <text evidence="1">The sequence shown here is derived from an EMBL/GenBank/DDBJ whole genome shotgun (WGS) entry which is preliminary data.</text>
</comment>
<protein>
    <submittedName>
        <fullName evidence="1">Uncharacterized protein</fullName>
    </submittedName>
</protein>
<dbReference type="EMBL" id="JAPRAY010000009">
    <property type="protein sequence ID" value="MCZ0667468.1"/>
    <property type="molecule type" value="Genomic_DNA"/>
</dbReference>
<gene>
    <name evidence="1" type="ORF">OZZ17_07910</name>
</gene>
<dbReference type="RefSeq" id="WP_268803535.1">
    <property type="nucleotide sequence ID" value="NZ_JAPRAY010000009.1"/>
</dbReference>
<name>A0A9Q4F406_MEDGN</name>
<accession>A0A9Q4F406</accession>
<dbReference type="AlphaFoldDB" id="A0A9Q4F406"/>
<sequence length="78" mass="9126">MKQILVITRTFREAVEDMRTLQGWILKYTVFKMGIEPRKGRITTEHAEVIFASAQIEEKLLGRRPDAICKRTYLDNSI</sequence>
<dbReference type="Proteomes" id="UP001079535">
    <property type="component" value="Unassembled WGS sequence"/>
</dbReference>
<organism evidence="1 2">
    <name type="scientific">Mediterraneibacter gnavus</name>
    <name type="common">Ruminococcus gnavus</name>
    <dbReference type="NCBI Taxonomy" id="33038"/>
    <lineage>
        <taxon>Bacteria</taxon>
        <taxon>Bacillati</taxon>
        <taxon>Bacillota</taxon>
        <taxon>Clostridia</taxon>
        <taxon>Lachnospirales</taxon>
        <taxon>Lachnospiraceae</taxon>
        <taxon>Mediterraneibacter</taxon>
    </lineage>
</organism>
<evidence type="ECO:0000313" key="2">
    <source>
        <dbReference type="Proteomes" id="UP001079535"/>
    </source>
</evidence>
<reference evidence="1" key="1">
    <citation type="submission" date="2022-11" db="EMBL/GenBank/DDBJ databases">
        <title>Temperate bacteriophages infecting mucin-degrading bacterium Ruminococcus gnavus from the human gut.</title>
        <authorList>
            <person name="Buttimer C."/>
        </authorList>
    </citation>
    <scope>NUCLEOTIDE SEQUENCE</scope>
    <source>
        <strain evidence="1">CCUG 49994</strain>
    </source>
</reference>
<proteinExistence type="predicted"/>
<evidence type="ECO:0000313" key="1">
    <source>
        <dbReference type="EMBL" id="MCZ0667468.1"/>
    </source>
</evidence>